<dbReference type="SMART" id="SM00450">
    <property type="entry name" value="RHOD"/>
    <property type="match status" value="1"/>
</dbReference>
<dbReference type="PROSITE" id="PS50206">
    <property type="entry name" value="RHODANESE_3"/>
    <property type="match status" value="1"/>
</dbReference>
<evidence type="ECO:0000259" key="1">
    <source>
        <dbReference type="PROSITE" id="PS50206"/>
    </source>
</evidence>
<dbReference type="OrthoDB" id="566238at2759"/>
<dbReference type="STRING" id="6182.A0A4Z2DNI9"/>
<dbReference type="EMBL" id="SKCS01000089">
    <property type="protein sequence ID" value="TNN17730.1"/>
    <property type="molecule type" value="Genomic_DNA"/>
</dbReference>
<dbReference type="Proteomes" id="UP000311919">
    <property type="component" value="Unassembled WGS sequence"/>
</dbReference>
<dbReference type="PANTHER" id="PTHR44086">
    <property type="entry name" value="THIOSULFATE SULFURTRANSFERASE RDL2, MITOCHONDRIAL-RELATED"/>
    <property type="match status" value="1"/>
</dbReference>
<dbReference type="PANTHER" id="PTHR44086:SF10">
    <property type="entry name" value="THIOSULFATE SULFURTRANSFERASE_RHODANESE-LIKE DOMAIN-CONTAINING PROTEIN 3"/>
    <property type="match status" value="1"/>
</dbReference>
<reference evidence="2 3" key="1">
    <citation type="submission" date="2019-03" db="EMBL/GenBank/DDBJ databases">
        <title>An improved genome assembly of the fluke Schistosoma japonicum.</title>
        <authorList>
            <person name="Hu W."/>
            <person name="Luo F."/>
            <person name="Yin M."/>
            <person name="Mo X."/>
            <person name="Sun C."/>
            <person name="Wu Q."/>
            <person name="Zhu B."/>
            <person name="Xiang M."/>
            <person name="Wang J."/>
            <person name="Wang Y."/>
            <person name="Zhang T."/>
            <person name="Xu B."/>
            <person name="Zheng H."/>
            <person name="Feng Z."/>
        </authorList>
    </citation>
    <scope>NUCLEOTIDE SEQUENCE [LARGE SCALE GENOMIC DNA]</scope>
    <source>
        <strain evidence="2">HuSjv2</strain>
        <tissue evidence="2">Worms</tissue>
    </source>
</reference>
<dbReference type="GO" id="GO:0016740">
    <property type="term" value="F:transferase activity"/>
    <property type="evidence" value="ECO:0007669"/>
    <property type="project" value="UniProtKB-KW"/>
</dbReference>
<dbReference type="Gene3D" id="3.40.250.10">
    <property type="entry name" value="Rhodanese-like domain"/>
    <property type="match status" value="1"/>
</dbReference>
<protein>
    <submittedName>
        <fullName evidence="2">Thiosulfate sulfurtransferase/rhodanese-like domain-containing protein isoform 1</fullName>
    </submittedName>
</protein>
<keyword evidence="2" id="KW-0808">Transferase</keyword>
<dbReference type="SUPFAM" id="SSF52821">
    <property type="entry name" value="Rhodanese/Cell cycle control phosphatase"/>
    <property type="match status" value="1"/>
</dbReference>
<organism evidence="2 3">
    <name type="scientific">Schistosoma japonicum</name>
    <name type="common">Blood fluke</name>
    <dbReference type="NCBI Taxonomy" id="6182"/>
    <lineage>
        <taxon>Eukaryota</taxon>
        <taxon>Metazoa</taxon>
        <taxon>Spiralia</taxon>
        <taxon>Lophotrochozoa</taxon>
        <taxon>Platyhelminthes</taxon>
        <taxon>Trematoda</taxon>
        <taxon>Digenea</taxon>
        <taxon>Strigeidida</taxon>
        <taxon>Schistosomatoidea</taxon>
        <taxon>Schistosomatidae</taxon>
        <taxon>Schistosoma</taxon>
    </lineage>
</organism>
<sequence>MLSVVRLTSFSAFILPRAFSYKCLRAKHHTLCLLRVPHYGISISRELSQKVERVATEGTKTHIDEARTKFVVTYDELHSKVSEKSVQLFDVRNGNDVESTGSIPGSVNIPRRFFLLFDFSSVVDLKKALTLSDGEFLQKYGVPKPKMSDSNIIFYGLSDVSAASACEIAHNLGFKRAKYYLKGWTEWSSMPKEP</sequence>
<gene>
    <name evidence="2" type="ORF">EWB00_010901</name>
</gene>
<comment type="caution">
    <text evidence="2">The sequence shown here is derived from an EMBL/GenBank/DDBJ whole genome shotgun (WGS) entry which is preliminary data.</text>
</comment>
<evidence type="ECO:0000313" key="2">
    <source>
        <dbReference type="EMBL" id="TNN17730.1"/>
    </source>
</evidence>
<proteinExistence type="predicted"/>
<dbReference type="Pfam" id="PF00581">
    <property type="entry name" value="Rhodanese"/>
    <property type="match status" value="1"/>
</dbReference>
<evidence type="ECO:0000313" key="3">
    <source>
        <dbReference type="Proteomes" id="UP000311919"/>
    </source>
</evidence>
<dbReference type="InterPro" id="IPR001763">
    <property type="entry name" value="Rhodanese-like_dom"/>
</dbReference>
<dbReference type="InterPro" id="IPR036873">
    <property type="entry name" value="Rhodanese-like_dom_sf"/>
</dbReference>
<dbReference type="AlphaFoldDB" id="A0A4Z2DNI9"/>
<name>A0A4Z2DNI9_SCHJA</name>
<accession>A0A4Z2DNI9</accession>
<keyword evidence="3" id="KW-1185">Reference proteome</keyword>
<feature type="domain" description="Rhodanese" evidence="1">
    <location>
        <begin position="82"/>
        <end position="194"/>
    </location>
</feature>